<comment type="function">
    <text evidence="4">Catalyzes the interconversion of L-alanine and D-alanine. May also act on other amino acids.</text>
</comment>
<gene>
    <name evidence="8" type="primary">alr</name>
    <name evidence="8" type="ORF">H8R10_06935</name>
</gene>
<dbReference type="Pfam" id="PF00842">
    <property type="entry name" value="Ala_racemase_C"/>
    <property type="match status" value="1"/>
</dbReference>
<dbReference type="InterPro" id="IPR020622">
    <property type="entry name" value="Ala_racemase_pyridoxalP-BS"/>
</dbReference>
<keyword evidence="9" id="KW-1185">Reference proteome</keyword>
<evidence type="ECO:0000256" key="1">
    <source>
        <dbReference type="ARBA" id="ARBA00001933"/>
    </source>
</evidence>
<evidence type="ECO:0000313" key="8">
    <source>
        <dbReference type="EMBL" id="MBD3689957.1"/>
    </source>
</evidence>
<dbReference type="HAMAP" id="MF_01201">
    <property type="entry name" value="Ala_racemase"/>
    <property type="match status" value="1"/>
</dbReference>
<dbReference type="PRINTS" id="PR00992">
    <property type="entry name" value="ALARACEMASE"/>
</dbReference>
<feature type="binding site" evidence="4 6">
    <location>
        <position position="338"/>
    </location>
    <ligand>
        <name>substrate</name>
    </ligand>
</feature>
<dbReference type="Gene3D" id="2.40.37.10">
    <property type="entry name" value="Lyase, Ornithine Decarboxylase, Chain A, domain 1"/>
    <property type="match status" value="1"/>
</dbReference>
<dbReference type="Pfam" id="PF01168">
    <property type="entry name" value="Ala_racemase_N"/>
    <property type="match status" value="1"/>
</dbReference>
<protein>
    <recommendedName>
        <fullName evidence="4">Alanine racemase</fullName>
        <ecNumber evidence="4">5.1.1.1</ecNumber>
    </recommendedName>
</protein>
<dbReference type="RefSeq" id="WP_191072068.1">
    <property type="nucleotide sequence ID" value="NZ_CP060506.1"/>
</dbReference>
<dbReference type="PANTHER" id="PTHR30511:SF0">
    <property type="entry name" value="ALANINE RACEMASE, CATABOLIC-RELATED"/>
    <property type="match status" value="1"/>
</dbReference>
<dbReference type="InterPro" id="IPR011079">
    <property type="entry name" value="Ala_racemase_C"/>
</dbReference>
<dbReference type="AlphaFoldDB" id="A0A8I0G8Q8"/>
<dbReference type="GO" id="GO:0009252">
    <property type="term" value="P:peptidoglycan biosynthetic process"/>
    <property type="evidence" value="ECO:0007669"/>
    <property type="project" value="TreeGrafter"/>
</dbReference>
<feature type="modified residue" description="N6-(pyridoxal phosphate)lysine" evidence="4 5">
    <location>
        <position position="54"/>
    </location>
</feature>
<dbReference type="EC" id="5.1.1.1" evidence="4"/>
<evidence type="ECO:0000259" key="7">
    <source>
        <dbReference type="SMART" id="SM01005"/>
    </source>
</evidence>
<dbReference type="SUPFAM" id="SSF51419">
    <property type="entry name" value="PLP-binding barrel"/>
    <property type="match status" value="1"/>
</dbReference>
<dbReference type="InterPro" id="IPR000821">
    <property type="entry name" value="Ala_racemase"/>
</dbReference>
<reference evidence="8 9" key="1">
    <citation type="submission" date="2020-08" db="EMBL/GenBank/DDBJ databases">
        <title>Winkia gen. nov., sp. nov., isolated from faeces of the Anser albifrons in China.</title>
        <authorList>
            <person name="Liu Q."/>
        </authorList>
    </citation>
    <scope>NUCLEOTIDE SEQUENCE [LARGE SCALE GENOMIC DNA]</scope>
    <source>
        <strain evidence="8 9">C62</strain>
    </source>
</reference>
<evidence type="ECO:0000256" key="4">
    <source>
        <dbReference type="HAMAP-Rule" id="MF_01201"/>
    </source>
</evidence>
<dbReference type="GO" id="GO:0008784">
    <property type="term" value="F:alanine racemase activity"/>
    <property type="evidence" value="ECO:0007669"/>
    <property type="project" value="UniProtKB-UniRule"/>
</dbReference>
<dbReference type="PANTHER" id="PTHR30511">
    <property type="entry name" value="ALANINE RACEMASE"/>
    <property type="match status" value="1"/>
</dbReference>
<evidence type="ECO:0000256" key="2">
    <source>
        <dbReference type="ARBA" id="ARBA00022898"/>
    </source>
</evidence>
<evidence type="ECO:0000256" key="6">
    <source>
        <dbReference type="PIRSR" id="PIRSR600821-52"/>
    </source>
</evidence>
<dbReference type="SMART" id="SM01005">
    <property type="entry name" value="Ala_racemase_C"/>
    <property type="match status" value="1"/>
</dbReference>
<organism evidence="8 9">
    <name type="scientific">Nanchangia anserum</name>
    <dbReference type="NCBI Taxonomy" id="2692125"/>
    <lineage>
        <taxon>Bacteria</taxon>
        <taxon>Bacillati</taxon>
        <taxon>Actinomycetota</taxon>
        <taxon>Actinomycetes</taxon>
        <taxon>Actinomycetales</taxon>
        <taxon>Actinomycetaceae</taxon>
        <taxon>Nanchangia</taxon>
    </lineage>
</organism>
<dbReference type="EMBL" id="JACRUO010000002">
    <property type="protein sequence ID" value="MBD3689957.1"/>
    <property type="molecule type" value="Genomic_DNA"/>
</dbReference>
<evidence type="ECO:0000313" key="9">
    <source>
        <dbReference type="Proteomes" id="UP000627538"/>
    </source>
</evidence>
<dbReference type="SUPFAM" id="SSF50621">
    <property type="entry name" value="Alanine racemase C-terminal domain-like"/>
    <property type="match status" value="1"/>
</dbReference>
<comment type="pathway">
    <text evidence="4">Amino-acid biosynthesis; D-alanine biosynthesis; D-alanine from L-alanine: step 1/1.</text>
</comment>
<dbReference type="Gene3D" id="3.20.20.10">
    <property type="entry name" value="Alanine racemase"/>
    <property type="match status" value="1"/>
</dbReference>
<dbReference type="UniPathway" id="UPA00042">
    <property type="reaction ID" value="UER00497"/>
</dbReference>
<comment type="caution">
    <text evidence="8">The sequence shown here is derived from an EMBL/GenBank/DDBJ whole genome shotgun (WGS) entry which is preliminary data.</text>
</comment>
<dbReference type="PROSITE" id="PS00395">
    <property type="entry name" value="ALANINE_RACEMASE"/>
    <property type="match status" value="1"/>
</dbReference>
<dbReference type="GO" id="GO:0005829">
    <property type="term" value="C:cytosol"/>
    <property type="evidence" value="ECO:0007669"/>
    <property type="project" value="TreeGrafter"/>
</dbReference>
<evidence type="ECO:0000256" key="5">
    <source>
        <dbReference type="PIRSR" id="PIRSR600821-50"/>
    </source>
</evidence>
<dbReference type="NCBIfam" id="TIGR00492">
    <property type="entry name" value="alr"/>
    <property type="match status" value="1"/>
</dbReference>
<feature type="domain" description="Alanine racemase C-terminal" evidence="7">
    <location>
        <begin position="269"/>
        <end position="397"/>
    </location>
</feature>
<feature type="active site" description="Proton acceptor; specific for L-alanine" evidence="4">
    <location>
        <position position="290"/>
    </location>
</feature>
<name>A0A8I0G8Q8_9ACTO</name>
<keyword evidence="3 4" id="KW-0413">Isomerase</keyword>
<feature type="active site" description="Proton acceptor; specific for D-alanine" evidence="4">
    <location>
        <position position="54"/>
    </location>
</feature>
<comment type="similarity">
    <text evidence="4">Belongs to the alanine racemase family.</text>
</comment>
<comment type="catalytic activity">
    <reaction evidence="4">
        <text>L-alanine = D-alanine</text>
        <dbReference type="Rhea" id="RHEA:20249"/>
        <dbReference type="ChEBI" id="CHEBI:57416"/>
        <dbReference type="ChEBI" id="CHEBI:57972"/>
        <dbReference type="EC" id="5.1.1.1"/>
    </reaction>
</comment>
<dbReference type="GO" id="GO:0030632">
    <property type="term" value="P:D-alanine biosynthetic process"/>
    <property type="evidence" value="ECO:0007669"/>
    <property type="project" value="UniProtKB-UniRule"/>
</dbReference>
<accession>A0A8I0G8Q8</accession>
<comment type="cofactor">
    <cofactor evidence="1 4 5">
        <name>pyridoxal 5'-phosphate</name>
        <dbReference type="ChEBI" id="CHEBI:597326"/>
    </cofactor>
</comment>
<keyword evidence="2 4" id="KW-0663">Pyridoxal phosphate</keyword>
<proteinExistence type="inferred from homology"/>
<dbReference type="CDD" id="cd00430">
    <property type="entry name" value="PLPDE_III_AR"/>
    <property type="match status" value="1"/>
</dbReference>
<feature type="binding site" evidence="4 6">
    <location>
        <position position="155"/>
    </location>
    <ligand>
        <name>substrate</name>
    </ligand>
</feature>
<dbReference type="InterPro" id="IPR009006">
    <property type="entry name" value="Ala_racemase/Decarboxylase_C"/>
</dbReference>
<dbReference type="Proteomes" id="UP000627538">
    <property type="component" value="Unassembled WGS sequence"/>
</dbReference>
<dbReference type="InterPro" id="IPR001608">
    <property type="entry name" value="Ala_racemase_N"/>
</dbReference>
<sequence length="400" mass="41643">MSVLSVTEWPTPGRDLDSAMASMPARIIVDPAAITANLMALDALSEAESMSVIKANGYGHGRDVVAQAAVDAGVRWLGVAQGSEALQVAEWAARSGTEVRILTWIYDPDSLPLLIGAGIDVSVSEVSHVLYAATAAAECGRVARIHLKIDTGMSRGGATAADFRLLVAAAAQAVEVGHCEVAGVWSHLARADEAGVEGREATAAQQREFDEALAVVKAAGLGAGIRHLAASAGGLAHPGARYDMVRWGIAQYGYAPSPDVAMPAGVRPALRVEARLTLVKRVDAGRGISYGALARLDEARWLGIVPLGYANGIPRLASGKAWVSVNGHRVRQLGRICMDQFVIDLGSADREPLGSVGDIVDVLGGAGPDAAEWAEWAQTIPYEILTGMGVGVARRLAAPV</sequence>
<evidence type="ECO:0000256" key="3">
    <source>
        <dbReference type="ARBA" id="ARBA00023235"/>
    </source>
</evidence>
<dbReference type="InterPro" id="IPR029066">
    <property type="entry name" value="PLP-binding_barrel"/>
</dbReference>
<dbReference type="GO" id="GO:0030170">
    <property type="term" value="F:pyridoxal phosphate binding"/>
    <property type="evidence" value="ECO:0007669"/>
    <property type="project" value="UniProtKB-UniRule"/>
</dbReference>